<sequence length="101" mass="11704">MSDKQDPRRAERVALRADIDFRRAGEHRWRVNILDFSPEGCRIEAPVKVTVDDTIWISLPGIETIQGTACWVKEWEVGVEFANPLYPSVFEMVRERMSKAK</sequence>
<feature type="domain" description="PilZ" evidence="1">
    <location>
        <begin position="8"/>
        <end position="84"/>
    </location>
</feature>
<keyword evidence="3" id="KW-1185">Reference proteome</keyword>
<proteinExistence type="predicted"/>
<reference evidence="2" key="1">
    <citation type="submission" date="2022-05" db="EMBL/GenBank/DDBJ databases">
        <authorList>
            <person name="Jo J.-H."/>
            <person name="Im W.-T."/>
        </authorList>
    </citation>
    <scope>NUCLEOTIDE SEQUENCE</scope>
    <source>
        <strain evidence="2">RB56-2</strain>
    </source>
</reference>
<dbReference type="InterPro" id="IPR009875">
    <property type="entry name" value="PilZ_domain"/>
</dbReference>
<evidence type="ECO:0000313" key="2">
    <source>
        <dbReference type="EMBL" id="MCL6742056.1"/>
    </source>
</evidence>
<comment type="caution">
    <text evidence="2">The sequence shown here is derived from an EMBL/GenBank/DDBJ whole genome shotgun (WGS) entry which is preliminary data.</text>
</comment>
<protein>
    <submittedName>
        <fullName evidence="2">PilZ domain-containing protein</fullName>
    </submittedName>
</protein>
<dbReference type="Proteomes" id="UP001165383">
    <property type="component" value="Unassembled WGS sequence"/>
</dbReference>
<dbReference type="Pfam" id="PF07238">
    <property type="entry name" value="PilZ"/>
    <property type="match status" value="1"/>
</dbReference>
<evidence type="ECO:0000259" key="1">
    <source>
        <dbReference type="Pfam" id="PF07238"/>
    </source>
</evidence>
<dbReference type="EMBL" id="JAMGBB010000001">
    <property type="protein sequence ID" value="MCL6742056.1"/>
    <property type="molecule type" value="Genomic_DNA"/>
</dbReference>
<evidence type="ECO:0000313" key="3">
    <source>
        <dbReference type="Proteomes" id="UP001165383"/>
    </source>
</evidence>
<gene>
    <name evidence="2" type="ORF">LZ518_13050</name>
</gene>
<dbReference type="Gene3D" id="2.40.10.220">
    <property type="entry name" value="predicted glycosyltransferase like domains"/>
    <property type="match status" value="1"/>
</dbReference>
<accession>A0ABT0SDA2</accession>
<name>A0ABT0SDA2_9SPHN</name>
<dbReference type="RefSeq" id="WP_249916407.1">
    <property type="nucleotide sequence ID" value="NZ_JAMGBB010000001.1"/>
</dbReference>
<dbReference type="SUPFAM" id="SSF141371">
    <property type="entry name" value="PilZ domain-like"/>
    <property type="match status" value="1"/>
</dbReference>
<organism evidence="2 3">
    <name type="scientific">Sphingomonas brevis</name>
    <dbReference type="NCBI Taxonomy" id="2908206"/>
    <lineage>
        <taxon>Bacteria</taxon>
        <taxon>Pseudomonadati</taxon>
        <taxon>Pseudomonadota</taxon>
        <taxon>Alphaproteobacteria</taxon>
        <taxon>Sphingomonadales</taxon>
        <taxon>Sphingomonadaceae</taxon>
        <taxon>Sphingomonas</taxon>
    </lineage>
</organism>